<evidence type="ECO:0000256" key="1">
    <source>
        <dbReference type="SAM" id="SignalP"/>
    </source>
</evidence>
<evidence type="ECO:0008006" key="4">
    <source>
        <dbReference type="Google" id="ProtNLM"/>
    </source>
</evidence>
<sequence length="191" mass="20968">MKKMILIAVAMLGLATTSMAQLSDIQNYAVGGDFNNGGSRTLKDTWKPTDMPLRTTADSILLTTKDTLSARVRGRYNSVTFGFTVDSLAGRVDSVTVVVQGSVDTSTGTDFCTLTTFTCANTAKNVFTYAVNSGNGNPYTNYRVLFSLANRHALSQARWKGKLLIRYKQQEDWEVLLPDWPSGDTSPPQYD</sequence>
<dbReference type="RefSeq" id="WP_105040954.1">
    <property type="nucleotide sequence ID" value="NZ_PPSL01000006.1"/>
</dbReference>
<keyword evidence="1" id="KW-0732">Signal</keyword>
<protein>
    <recommendedName>
        <fullName evidence="4">Cleaved adhesin domain-containing protein</fullName>
    </recommendedName>
</protein>
<keyword evidence="3" id="KW-1185">Reference proteome</keyword>
<accession>A0A2S7SRX9</accession>
<dbReference type="AlphaFoldDB" id="A0A2S7SRX9"/>
<proteinExistence type="predicted"/>
<feature type="chain" id="PRO_5015473106" description="Cleaved adhesin domain-containing protein" evidence="1">
    <location>
        <begin position="21"/>
        <end position="191"/>
    </location>
</feature>
<organism evidence="2 3">
    <name type="scientific">Flavipsychrobacter stenotrophus</name>
    <dbReference type="NCBI Taxonomy" id="2077091"/>
    <lineage>
        <taxon>Bacteria</taxon>
        <taxon>Pseudomonadati</taxon>
        <taxon>Bacteroidota</taxon>
        <taxon>Chitinophagia</taxon>
        <taxon>Chitinophagales</taxon>
        <taxon>Chitinophagaceae</taxon>
        <taxon>Flavipsychrobacter</taxon>
    </lineage>
</organism>
<dbReference type="Proteomes" id="UP000239872">
    <property type="component" value="Unassembled WGS sequence"/>
</dbReference>
<feature type="signal peptide" evidence="1">
    <location>
        <begin position="1"/>
        <end position="20"/>
    </location>
</feature>
<dbReference type="EMBL" id="PPSL01000006">
    <property type="protein sequence ID" value="PQJ09504.1"/>
    <property type="molecule type" value="Genomic_DNA"/>
</dbReference>
<evidence type="ECO:0000313" key="2">
    <source>
        <dbReference type="EMBL" id="PQJ09504.1"/>
    </source>
</evidence>
<evidence type="ECO:0000313" key="3">
    <source>
        <dbReference type="Proteomes" id="UP000239872"/>
    </source>
</evidence>
<gene>
    <name evidence="2" type="ORF">CJD36_019895</name>
</gene>
<reference evidence="2 3" key="1">
    <citation type="submission" date="2018-01" db="EMBL/GenBank/DDBJ databases">
        <title>A novel member of the phylum Bacteroidetes isolated from glacier ice.</title>
        <authorList>
            <person name="Liu Q."/>
            <person name="Xin Y.-H."/>
        </authorList>
    </citation>
    <scope>NUCLEOTIDE SEQUENCE [LARGE SCALE GENOMIC DNA]</scope>
    <source>
        <strain evidence="2 3">RB1R16</strain>
    </source>
</reference>
<comment type="caution">
    <text evidence="2">The sequence shown here is derived from an EMBL/GenBank/DDBJ whole genome shotgun (WGS) entry which is preliminary data.</text>
</comment>
<name>A0A2S7SRX9_9BACT</name>